<dbReference type="OrthoDB" id="4062651at2759"/>
<keyword evidence="3" id="KW-1185">Reference proteome</keyword>
<reference evidence="2" key="1">
    <citation type="submission" date="2021-03" db="EMBL/GenBank/DDBJ databases">
        <authorList>
            <person name="Li Z."/>
            <person name="Yang C."/>
        </authorList>
    </citation>
    <scope>NUCLEOTIDE SEQUENCE</scope>
    <source>
        <strain evidence="2">Dzin_1.0</strain>
        <tissue evidence="2">Leaf</tissue>
    </source>
</reference>
<dbReference type="Proteomes" id="UP001085076">
    <property type="component" value="Miscellaneous, Linkage group lg01"/>
</dbReference>
<gene>
    <name evidence="2" type="ORF">J5N97_003562</name>
</gene>
<proteinExistence type="predicted"/>
<comment type="caution">
    <text evidence="2">The sequence shown here is derived from an EMBL/GenBank/DDBJ whole genome shotgun (WGS) entry which is preliminary data.</text>
</comment>
<evidence type="ECO:0000256" key="1">
    <source>
        <dbReference type="SAM" id="MobiDB-lite"/>
    </source>
</evidence>
<feature type="compositionally biased region" description="Polar residues" evidence="1">
    <location>
        <begin position="38"/>
        <end position="71"/>
    </location>
</feature>
<name>A0A9D5D4F5_9LILI</name>
<dbReference type="EMBL" id="JAGGNH010000001">
    <property type="protein sequence ID" value="KAJ0985206.1"/>
    <property type="molecule type" value="Genomic_DNA"/>
</dbReference>
<sequence>MVDGAKFTGFMGGIHGNDSMSNFYDMIHYRKLGEGSNMSTDSFASLQTSNGGSVPMSKENSSVGSNDSRTGILQHPGVHAIPVINYSASHSVHPGRVSHVLNDDALAQAGLMDPAIPCRDPSEL</sequence>
<feature type="region of interest" description="Disordered" evidence="1">
    <location>
        <begin position="38"/>
        <end position="72"/>
    </location>
</feature>
<dbReference type="AlphaFoldDB" id="A0A9D5D4F5"/>
<evidence type="ECO:0000313" key="2">
    <source>
        <dbReference type="EMBL" id="KAJ0985206.1"/>
    </source>
</evidence>
<accession>A0A9D5D4F5</accession>
<evidence type="ECO:0000313" key="3">
    <source>
        <dbReference type="Proteomes" id="UP001085076"/>
    </source>
</evidence>
<protein>
    <submittedName>
        <fullName evidence="2">Uncharacterized protein</fullName>
    </submittedName>
</protein>
<reference evidence="2" key="2">
    <citation type="journal article" date="2022" name="Hortic Res">
        <title>The genome of Dioscorea zingiberensis sheds light on the biosynthesis, origin and evolution of the medicinally important diosgenin saponins.</title>
        <authorList>
            <person name="Li Y."/>
            <person name="Tan C."/>
            <person name="Li Z."/>
            <person name="Guo J."/>
            <person name="Li S."/>
            <person name="Chen X."/>
            <person name="Wang C."/>
            <person name="Dai X."/>
            <person name="Yang H."/>
            <person name="Song W."/>
            <person name="Hou L."/>
            <person name="Xu J."/>
            <person name="Tong Z."/>
            <person name="Xu A."/>
            <person name="Yuan X."/>
            <person name="Wang W."/>
            <person name="Yang Q."/>
            <person name="Chen L."/>
            <person name="Sun Z."/>
            <person name="Wang K."/>
            <person name="Pan B."/>
            <person name="Chen J."/>
            <person name="Bao Y."/>
            <person name="Liu F."/>
            <person name="Qi X."/>
            <person name="Gang D.R."/>
            <person name="Wen J."/>
            <person name="Li J."/>
        </authorList>
    </citation>
    <scope>NUCLEOTIDE SEQUENCE</scope>
    <source>
        <strain evidence="2">Dzin_1.0</strain>
    </source>
</reference>
<organism evidence="2 3">
    <name type="scientific">Dioscorea zingiberensis</name>
    <dbReference type="NCBI Taxonomy" id="325984"/>
    <lineage>
        <taxon>Eukaryota</taxon>
        <taxon>Viridiplantae</taxon>
        <taxon>Streptophyta</taxon>
        <taxon>Embryophyta</taxon>
        <taxon>Tracheophyta</taxon>
        <taxon>Spermatophyta</taxon>
        <taxon>Magnoliopsida</taxon>
        <taxon>Liliopsida</taxon>
        <taxon>Dioscoreales</taxon>
        <taxon>Dioscoreaceae</taxon>
        <taxon>Dioscorea</taxon>
    </lineage>
</organism>